<dbReference type="InterPro" id="IPR037152">
    <property type="entry name" value="L-asparaginase_N_sf"/>
</dbReference>
<gene>
    <name evidence="5" type="primary">gatD</name>
    <name evidence="10" type="ORF">MsAc7_01230</name>
</gene>
<name>A0AA96VAN5_9EURY</name>
<organism evidence="10 11">
    <name type="scientific">Methanolapillus millepedarum</name>
    <dbReference type="NCBI Taxonomy" id="3028296"/>
    <lineage>
        <taxon>Archaea</taxon>
        <taxon>Methanobacteriati</taxon>
        <taxon>Methanobacteriota</taxon>
        <taxon>Stenosarchaea group</taxon>
        <taxon>Methanomicrobia</taxon>
        <taxon>Methanosarcinales</taxon>
        <taxon>Methanosarcinaceae</taxon>
        <taxon>Methanolapillus</taxon>
    </lineage>
</organism>
<dbReference type="PROSITE" id="PS00917">
    <property type="entry name" value="ASN_GLN_ASE_2"/>
    <property type="match status" value="1"/>
</dbReference>
<comment type="function">
    <text evidence="5 7">Allows the formation of correctly charged Gln-tRNA(Gln) through the transamidation of misacylated Glu-tRNA(Gln) in organisms which lack glutaminyl-tRNA synthetase. The reaction takes place in the presence of glutamine and ATP through an activated gamma-phospho-Glu-tRNA(Gln). The GatDE system is specific for glutamate and does not act on aspartate.</text>
</comment>
<evidence type="ECO:0000256" key="6">
    <source>
        <dbReference type="PROSITE-ProRule" id="PRU10100"/>
    </source>
</evidence>
<dbReference type="SFLD" id="SFLDS00057">
    <property type="entry name" value="Glutaminase/Asparaginase"/>
    <property type="match status" value="1"/>
</dbReference>
<keyword evidence="2 5" id="KW-0547">Nucleotide-binding</keyword>
<dbReference type="InterPro" id="IPR036152">
    <property type="entry name" value="Asp/glu_Ase-like_sf"/>
</dbReference>
<dbReference type="Pfam" id="PF00710">
    <property type="entry name" value="Asparaginase"/>
    <property type="match status" value="1"/>
</dbReference>
<comment type="catalytic activity">
    <reaction evidence="5 7">
        <text>L-glutamyl-tRNA(Gln) + L-glutamine + ATP + H2O = L-glutaminyl-tRNA(Gln) + L-glutamate + ADP + phosphate + H(+)</text>
        <dbReference type="Rhea" id="RHEA:17521"/>
        <dbReference type="Rhea" id="RHEA-COMP:9681"/>
        <dbReference type="Rhea" id="RHEA-COMP:9684"/>
        <dbReference type="ChEBI" id="CHEBI:15377"/>
        <dbReference type="ChEBI" id="CHEBI:15378"/>
        <dbReference type="ChEBI" id="CHEBI:29985"/>
        <dbReference type="ChEBI" id="CHEBI:30616"/>
        <dbReference type="ChEBI" id="CHEBI:43474"/>
        <dbReference type="ChEBI" id="CHEBI:58359"/>
        <dbReference type="ChEBI" id="CHEBI:78520"/>
        <dbReference type="ChEBI" id="CHEBI:78521"/>
        <dbReference type="ChEBI" id="CHEBI:456216"/>
    </reaction>
</comment>
<dbReference type="GO" id="GO:0006412">
    <property type="term" value="P:translation"/>
    <property type="evidence" value="ECO:0007669"/>
    <property type="project" value="UniProtKB-UniRule"/>
</dbReference>
<evidence type="ECO:0000256" key="4">
    <source>
        <dbReference type="ARBA" id="ARBA00022917"/>
    </source>
</evidence>
<evidence type="ECO:0000313" key="11">
    <source>
        <dbReference type="Proteomes" id="UP001303587"/>
    </source>
</evidence>
<dbReference type="PIRSF" id="PIRSF500175">
    <property type="entry name" value="Glu_ADT_D"/>
    <property type="match status" value="1"/>
</dbReference>
<evidence type="ECO:0000259" key="8">
    <source>
        <dbReference type="Pfam" id="PF00710"/>
    </source>
</evidence>
<evidence type="ECO:0000259" key="9">
    <source>
        <dbReference type="Pfam" id="PF17763"/>
    </source>
</evidence>
<protein>
    <recommendedName>
        <fullName evidence="5 7">Glutamyl-tRNA(Gln) amidotransferase subunit D</fullName>
        <shortName evidence="5">Glu-ADT subunit D</shortName>
        <ecNumber evidence="5 7">6.3.5.-</ecNumber>
    </recommendedName>
</protein>
<comment type="subunit">
    <text evidence="5 7">Heterodimer of GatD and GatE.</text>
</comment>
<dbReference type="InterPro" id="IPR027474">
    <property type="entry name" value="L-asparaginase_N"/>
</dbReference>
<dbReference type="InterPro" id="IPR027473">
    <property type="entry name" value="L-asparaginase_C"/>
</dbReference>
<dbReference type="GO" id="GO:0050567">
    <property type="term" value="F:glutaminyl-tRNA synthase (glutamine-hydrolyzing) activity"/>
    <property type="evidence" value="ECO:0007669"/>
    <property type="project" value="UniProtKB-UniRule"/>
</dbReference>
<evidence type="ECO:0000256" key="2">
    <source>
        <dbReference type="ARBA" id="ARBA00022741"/>
    </source>
</evidence>
<dbReference type="SUPFAM" id="SSF53774">
    <property type="entry name" value="Glutaminase/Asparaginase"/>
    <property type="match status" value="1"/>
</dbReference>
<evidence type="ECO:0000256" key="3">
    <source>
        <dbReference type="ARBA" id="ARBA00022840"/>
    </source>
</evidence>
<evidence type="ECO:0000313" key="10">
    <source>
        <dbReference type="EMBL" id="WNY24601.1"/>
    </source>
</evidence>
<dbReference type="HAMAP" id="MF_00586">
    <property type="entry name" value="GatD"/>
    <property type="match status" value="1"/>
</dbReference>
<feature type="active site" evidence="5">
    <location>
        <position position="168"/>
    </location>
</feature>
<dbReference type="PANTHER" id="PTHR11707:SF28">
    <property type="entry name" value="60 KDA LYSOPHOSPHOLIPASE"/>
    <property type="match status" value="1"/>
</dbReference>
<dbReference type="GO" id="GO:0005524">
    <property type="term" value="F:ATP binding"/>
    <property type="evidence" value="ECO:0007669"/>
    <property type="project" value="UniProtKB-KW"/>
</dbReference>
<dbReference type="Pfam" id="PF17763">
    <property type="entry name" value="Asparaginase_C"/>
    <property type="match status" value="1"/>
</dbReference>
<dbReference type="GO" id="GO:0006520">
    <property type="term" value="P:amino acid metabolic process"/>
    <property type="evidence" value="ECO:0007669"/>
    <property type="project" value="InterPro"/>
</dbReference>
<dbReference type="EMBL" id="CP131060">
    <property type="protein sequence ID" value="WNY24601.1"/>
    <property type="molecule type" value="Genomic_DNA"/>
</dbReference>
<feature type="domain" description="L-asparaginase N-terminal" evidence="8">
    <location>
        <begin position="82"/>
        <end position="265"/>
    </location>
</feature>
<dbReference type="PRINTS" id="PR00139">
    <property type="entry name" value="ASNGLNASE"/>
</dbReference>
<evidence type="ECO:0000256" key="1">
    <source>
        <dbReference type="ARBA" id="ARBA00022598"/>
    </source>
</evidence>
<dbReference type="NCBIfam" id="TIGR00519">
    <property type="entry name" value="asnASE_I"/>
    <property type="match status" value="1"/>
</dbReference>
<dbReference type="Proteomes" id="UP001303587">
    <property type="component" value="Chromosome"/>
</dbReference>
<keyword evidence="3 5" id="KW-0067">ATP-binding</keyword>
<proteinExistence type="inferred from homology"/>
<dbReference type="SUPFAM" id="SSF141300">
    <property type="entry name" value="GatD N-terminal domain-like"/>
    <property type="match status" value="1"/>
</dbReference>
<dbReference type="GeneID" id="89229247"/>
<keyword evidence="1 5" id="KW-0436">Ligase</keyword>
<dbReference type="PROSITE" id="PS51732">
    <property type="entry name" value="ASN_GLN_ASE_3"/>
    <property type="match status" value="1"/>
</dbReference>
<comment type="similarity">
    <text evidence="5 7">Belongs to the asparaginase 1 family. GatD subfamily.</text>
</comment>
<dbReference type="PANTHER" id="PTHR11707">
    <property type="entry name" value="L-ASPARAGINASE"/>
    <property type="match status" value="1"/>
</dbReference>
<dbReference type="PIRSF" id="PIRSF001220">
    <property type="entry name" value="L-ASNase_gatD"/>
    <property type="match status" value="1"/>
</dbReference>
<feature type="active site" evidence="5">
    <location>
        <position position="244"/>
    </location>
</feature>
<accession>A0AA96VAN5</accession>
<keyword evidence="4 5" id="KW-0648">Protein biosynthesis</keyword>
<dbReference type="GO" id="GO:0006450">
    <property type="term" value="P:regulation of translational fidelity"/>
    <property type="evidence" value="ECO:0007669"/>
    <property type="project" value="InterPro"/>
</dbReference>
<dbReference type="EC" id="6.3.5.-" evidence="5 7"/>
<dbReference type="AlphaFoldDB" id="A0AA96VAN5"/>
<dbReference type="InterPro" id="IPR037222">
    <property type="entry name" value="GatD_N_sf"/>
</dbReference>
<dbReference type="InterPro" id="IPR027475">
    <property type="entry name" value="Asparaginase/glutaminase_AS2"/>
</dbReference>
<dbReference type="SMART" id="SM00870">
    <property type="entry name" value="Asparaginase"/>
    <property type="match status" value="1"/>
</dbReference>
<dbReference type="CDD" id="cd08962">
    <property type="entry name" value="GatD"/>
    <property type="match status" value="1"/>
</dbReference>
<sequence length="424" mass="46516">MSYKIGDFVRIEKDGAFFEGHVIQGDPGYITIKMTGGGYISGFLQDAVGIEVLESPEVPPVFLVRPCAENAPAFSKSKSGIKISILSTGGTIACYFNPETGSVVPSFSAADILSEVPELDGFADFSAREVFSLLSENMGPEHWIKLAEAIYEEIQNGADGIIVTHGTDTMAYSAAAISYMIETPVPIVFTGAQRSPDRPSSDNHMNLVCAAKIARSDIAEVTLVMHGSLSDDFCYVHRAVKAKKMHTSRRDTFKSINMLPIALIDYKSDRFELLSDYVDYQKRGEKKLSFSPKLEKRCAIVKFVPGASPDIFDYYLENGYKGIILEGVGLGHVSDDWIPLIQKATVMKIPVVITSQCVFGATACDTYETGQNMKKAGAVEAIDQTTDAVFVKLMWLLGQGYDYETVKKKIVEDYRGEISSMIID</sequence>
<dbReference type="GO" id="GO:0004067">
    <property type="term" value="F:asparaginase activity"/>
    <property type="evidence" value="ECO:0007669"/>
    <property type="project" value="UniProtKB-UniRule"/>
</dbReference>
<reference evidence="10 11" key="1">
    <citation type="submission" date="2023-07" db="EMBL/GenBank/DDBJ databases">
        <title>Closed genoem sequence of Methanosarcinaceae archaeon Ac7.</title>
        <authorList>
            <person name="Poehlein A."/>
            <person name="Protasov E."/>
            <person name="Platt K."/>
            <person name="Reeh H."/>
            <person name="Daniel R."/>
            <person name="Brune A."/>
        </authorList>
    </citation>
    <scope>NUCLEOTIDE SEQUENCE [LARGE SCALE GENOMIC DNA]</scope>
    <source>
        <strain evidence="10 11">Ac7</strain>
    </source>
</reference>
<dbReference type="InterPro" id="IPR011878">
    <property type="entry name" value="GatD"/>
</dbReference>
<evidence type="ECO:0000256" key="5">
    <source>
        <dbReference type="HAMAP-Rule" id="MF_00586"/>
    </source>
</evidence>
<evidence type="ECO:0000256" key="7">
    <source>
        <dbReference type="RuleBase" id="RU004457"/>
    </source>
</evidence>
<keyword evidence="11" id="KW-1185">Reference proteome</keyword>
<dbReference type="NCBIfam" id="NF003217">
    <property type="entry name" value="PRK04183.1"/>
    <property type="match status" value="1"/>
</dbReference>
<dbReference type="Gene3D" id="3.40.50.1170">
    <property type="entry name" value="L-asparaginase, N-terminal domain"/>
    <property type="match status" value="1"/>
</dbReference>
<feature type="active site" evidence="5">
    <location>
        <position position="91"/>
    </location>
</feature>
<feature type="active site" evidence="5 6">
    <location>
        <position position="167"/>
    </location>
</feature>
<feature type="domain" description="Asparaginase/glutaminase C-terminal" evidence="9">
    <location>
        <begin position="299"/>
        <end position="408"/>
    </location>
</feature>
<dbReference type="InterPro" id="IPR040919">
    <property type="entry name" value="Asparaginase_C"/>
</dbReference>
<dbReference type="InterPro" id="IPR006034">
    <property type="entry name" value="Asparaginase/glutaminase-like"/>
</dbReference>
<dbReference type="InterPro" id="IPR006033">
    <property type="entry name" value="AsnA_fam"/>
</dbReference>
<dbReference type="RefSeq" id="WP_338102682.1">
    <property type="nucleotide sequence ID" value="NZ_CP131060.1"/>
</dbReference>
<dbReference type="Gene3D" id="3.40.50.40">
    <property type="match status" value="1"/>
</dbReference>
<dbReference type="NCBIfam" id="TIGR02153">
    <property type="entry name" value="gatD_arch"/>
    <property type="match status" value="1"/>
</dbReference>